<name>A0A0W0F787_MONRR</name>
<protein>
    <submittedName>
        <fullName evidence="1">Uncharacterized protein</fullName>
    </submittedName>
</protein>
<dbReference type="AlphaFoldDB" id="A0A0W0F787"/>
<dbReference type="Proteomes" id="UP000054988">
    <property type="component" value="Unassembled WGS sequence"/>
</dbReference>
<accession>A0A0W0F787</accession>
<comment type="caution">
    <text evidence="1">The sequence shown here is derived from an EMBL/GenBank/DDBJ whole genome shotgun (WGS) entry which is preliminary data.</text>
</comment>
<evidence type="ECO:0000313" key="1">
    <source>
        <dbReference type="EMBL" id="KTB32202.1"/>
    </source>
</evidence>
<gene>
    <name evidence="1" type="ORF">WG66_15224</name>
</gene>
<reference evidence="1 2" key="1">
    <citation type="submission" date="2015-12" db="EMBL/GenBank/DDBJ databases">
        <title>Draft genome sequence of Moniliophthora roreri, the causal agent of frosty pod rot of cacao.</title>
        <authorList>
            <person name="Aime M.C."/>
            <person name="Diaz-Valderrama J.R."/>
            <person name="Kijpornyongpan T."/>
            <person name="Phillips-Mora W."/>
        </authorList>
    </citation>
    <scope>NUCLEOTIDE SEQUENCE [LARGE SCALE GENOMIC DNA]</scope>
    <source>
        <strain evidence="1 2">MCA 2952</strain>
    </source>
</reference>
<proteinExistence type="predicted"/>
<organism evidence="1 2">
    <name type="scientific">Moniliophthora roreri</name>
    <name type="common">Frosty pod rot fungus</name>
    <name type="synonym">Monilia roreri</name>
    <dbReference type="NCBI Taxonomy" id="221103"/>
    <lineage>
        <taxon>Eukaryota</taxon>
        <taxon>Fungi</taxon>
        <taxon>Dikarya</taxon>
        <taxon>Basidiomycota</taxon>
        <taxon>Agaricomycotina</taxon>
        <taxon>Agaricomycetes</taxon>
        <taxon>Agaricomycetidae</taxon>
        <taxon>Agaricales</taxon>
        <taxon>Marasmiineae</taxon>
        <taxon>Marasmiaceae</taxon>
        <taxon>Moniliophthora</taxon>
    </lineage>
</organism>
<evidence type="ECO:0000313" key="2">
    <source>
        <dbReference type="Proteomes" id="UP000054988"/>
    </source>
</evidence>
<dbReference type="EMBL" id="LATX01002246">
    <property type="protein sequence ID" value="KTB32202.1"/>
    <property type="molecule type" value="Genomic_DNA"/>
</dbReference>
<sequence length="246" mass="28504">MLFHSHPPTSIWTSLSHPFQVLPSGPANATLCCDVFVFCVNTTPPTHCQHPRVYINMTKLKPGNPGCGCDQKWDEGPKSEYLNSLESLWRQKSTLFLDEVEKYFVKTWGYNLPVYDIPDENTDYAPPDINTFPEDQCQEEADRRKDFKADLRKKASNWAYYHWGDKSSKQKKKVQDKNMVVNNCLRELGNLNKKTPCKKSVLVRYREIHYTSKIRDEFTEYWNVVGEAEGNGQRGTKGHSRFAEVE</sequence>